<comment type="caution">
    <text evidence="4">The sequence shown here is derived from an EMBL/GenBank/DDBJ whole genome shotgun (WGS) entry which is preliminary data.</text>
</comment>
<gene>
    <name evidence="4" type="ORF">IF202_08960</name>
</gene>
<comment type="similarity">
    <text evidence="1">Belongs to the iron/ascorbate-dependent oxidoreductase family.</text>
</comment>
<evidence type="ECO:0000256" key="1">
    <source>
        <dbReference type="RuleBase" id="RU003682"/>
    </source>
</evidence>
<keyword evidence="1" id="KW-0408">Iron</keyword>
<keyword evidence="5" id="KW-1185">Reference proteome</keyword>
<dbReference type="Proteomes" id="UP000604161">
    <property type="component" value="Unassembled WGS sequence"/>
</dbReference>
<evidence type="ECO:0000256" key="2">
    <source>
        <dbReference type="SAM" id="MobiDB-lite"/>
    </source>
</evidence>
<evidence type="ECO:0000313" key="5">
    <source>
        <dbReference type="Proteomes" id="UP000604161"/>
    </source>
</evidence>
<keyword evidence="1" id="KW-0560">Oxidoreductase</keyword>
<evidence type="ECO:0000259" key="3">
    <source>
        <dbReference type="PROSITE" id="PS51471"/>
    </source>
</evidence>
<dbReference type="PROSITE" id="PS51471">
    <property type="entry name" value="FE2OG_OXY"/>
    <property type="match status" value="1"/>
</dbReference>
<dbReference type="Gene3D" id="2.60.120.620">
    <property type="entry name" value="q2cbj1_9rhob like domain"/>
    <property type="match status" value="1"/>
</dbReference>
<dbReference type="EMBL" id="JACYFC010000002">
    <property type="protein sequence ID" value="MBD5771183.1"/>
    <property type="molecule type" value="Genomic_DNA"/>
</dbReference>
<dbReference type="InterPro" id="IPR056470">
    <property type="entry name" value="BesD/HalB-like"/>
</dbReference>
<sequence length="258" mass="28986">MDLEQVIQLQKYPINDVSFHQKCKQTLDEHGALVLPDFLSAAAIKQVIEEGEAKKEQAYYSKDSHNVFLKPSDPEFPADHPRNRQVQSSKGCITDDQIAADSPLRTLYDSENFRKFLAAVLGEEQLYNYADPLSSINLHYASEGQELGWHFDESSFATTLLFQSPEAGGVFEYIENMRDADAGEMNYEGVAEVLDGKRESKILHAGPGTLVMFRGRNAMHRVTPTEGAITRMLVVLAYNSKPNIELSESARMTFYGRL</sequence>
<dbReference type="Pfam" id="PF23169">
    <property type="entry name" value="HalD"/>
    <property type="match status" value="1"/>
</dbReference>
<protein>
    <submittedName>
        <fullName evidence="4">2OG-Fe(II) oxygenase</fullName>
    </submittedName>
</protein>
<organism evidence="4 5">
    <name type="scientific">Marinomonas colpomeniae</name>
    <dbReference type="NCBI Taxonomy" id="2774408"/>
    <lineage>
        <taxon>Bacteria</taxon>
        <taxon>Pseudomonadati</taxon>
        <taxon>Pseudomonadota</taxon>
        <taxon>Gammaproteobacteria</taxon>
        <taxon>Oceanospirillales</taxon>
        <taxon>Oceanospirillaceae</taxon>
        <taxon>Marinomonas</taxon>
    </lineage>
</organism>
<accession>A0ABR8P171</accession>
<keyword evidence="1" id="KW-0479">Metal-binding</keyword>
<dbReference type="InterPro" id="IPR005123">
    <property type="entry name" value="Oxoglu/Fe-dep_dioxygenase_dom"/>
</dbReference>
<dbReference type="RefSeq" id="WP_191594525.1">
    <property type="nucleotide sequence ID" value="NZ_JACYFC010000002.1"/>
</dbReference>
<reference evidence="4 5" key="1">
    <citation type="submission" date="2020-09" db="EMBL/GenBank/DDBJ databases">
        <title>Marinomonas sp. nov., isolated from the cysticercosis algae of Qingdao, China.</title>
        <authorList>
            <person name="Sun X."/>
        </authorList>
    </citation>
    <scope>NUCLEOTIDE SEQUENCE [LARGE SCALE GENOMIC DNA]</scope>
    <source>
        <strain evidence="4 5">SM2066</strain>
    </source>
</reference>
<proteinExistence type="inferred from homology"/>
<evidence type="ECO:0000313" key="4">
    <source>
        <dbReference type="EMBL" id="MBD5771183.1"/>
    </source>
</evidence>
<feature type="domain" description="Fe2OG dioxygenase" evidence="3">
    <location>
        <begin position="131"/>
        <end position="240"/>
    </location>
</feature>
<name>A0ABR8P171_9GAMM</name>
<dbReference type="SUPFAM" id="SSF51197">
    <property type="entry name" value="Clavaminate synthase-like"/>
    <property type="match status" value="1"/>
</dbReference>
<feature type="region of interest" description="Disordered" evidence="2">
    <location>
        <begin position="71"/>
        <end position="91"/>
    </location>
</feature>